<comment type="caution">
    <text evidence="3">The sequence shown here is derived from an EMBL/GenBank/DDBJ whole genome shotgun (WGS) entry which is preliminary data.</text>
</comment>
<feature type="domain" description="SnoaL-like" evidence="2">
    <location>
        <begin position="34"/>
        <end position="136"/>
    </location>
</feature>
<dbReference type="InterPro" id="IPR037401">
    <property type="entry name" value="SnoaL-like"/>
</dbReference>
<evidence type="ECO:0000313" key="3">
    <source>
        <dbReference type="EMBL" id="MPY52312.1"/>
    </source>
</evidence>
<sequence length="169" mass="19050">MNDEQLITDLHSRWVFGWERDEGDAPFDFRRTFDGFYDFSSPDVRLYDDFDPEQRVATTAAGYGSIWEPGFHRMVSAHHAVHDGPHVIAGHDLAASTLTFVARITMPDVTTDMRTTTSLVWRRTPDGWRIVREHNSTRVLPAGDLDGMLPSHEARGQGAAADRKNPALD</sequence>
<feature type="region of interest" description="Disordered" evidence="1">
    <location>
        <begin position="141"/>
        <end position="169"/>
    </location>
</feature>
<dbReference type="Pfam" id="PF13474">
    <property type="entry name" value="SnoaL_3"/>
    <property type="match status" value="1"/>
</dbReference>
<gene>
    <name evidence="3" type="ORF">FPZ41_28570</name>
</gene>
<dbReference type="AlphaFoldDB" id="A0A5N8WZ09"/>
<evidence type="ECO:0000313" key="4">
    <source>
        <dbReference type="Proteomes" id="UP000373149"/>
    </source>
</evidence>
<dbReference type="Proteomes" id="UP000373149">
    <property type="component" value="Unassembled WGS sequence"/>
</dbReference>
<keyword evidence="4" id="KW-1185">Reference proteome</keyword>
<protein>
    <submittedName>
        <fullName evidence="3">Nuclear transport factor 2 family protein</fullName>
    </submittedName>
</protein>
<dbReference type="RefSeq" id="WP_152866544.1">
    <property type="nucleotide sequence ID" value="NZ_VMNX01000131.1"/>
</dbReference>
<dbReference type="Gene3D" id="3.10.450.50">
    <property type="match status" value="1"/>
</dbReference>
<proteinExistence type="predicted"/>
<dbReference type="InterPro" id="IPR032710">
    <property type="entry name" value="NTF2-like_dom_sf"/>
</dbReference>
<accession>A0A5N8WZ09</accession>
<organism evidence="3 4">
    <name type="scientific">Streptomyces acidicola</name>
    <dbReference type="NCBI Taxonomy" id="2596892"/>
    <lineage>
        <taxon>Bacteria</taxon>
        <taxon>Bacillati</taxon>
        <taxon>Actinomycetota</taxon>
        <taxon>Actinomycetes</taxon>
        <taxon>Kitasatosporales</taxon>
        <taxon>Streptomycetaceae</taxon>
        <taxon>Streptomyces</taxon>
    </lineage>
</organism>
<name>A0A5N8WZ09_9ACTN</name>
<reference evidence="3 4" key="1">
    <citation type="submission" date="2019-09" db="EMBL/GenBank/DDBJ databases">
        <authorList>
            <person name="Duangmal K."/>
            <person name="Teo W.F.A."/>
            <person name="Lipun K."/>
        </authorList>
    </citation>
    <scope>NUCLEOTIDE SEQUENCE [LARGE SCALE GENOMIC DNA]</scope>
    <source>
        <strain evidence="3 4">K1PN6</strain>
    </source>
</reference>
<dbReference type="EMBL" id="VMNX01000131">
    <property type="protein sequence ID" value="MPY52312.1"/>
    <property type="molecule type" value="Genomic_DNA"/>
</dbReference>
<dbReference type="SUPFAM" id="SSF54427">
    <property type="entry name" value="NTF2-like"/>
    <property type="match status" value="1"/>
</dbReference>
<evidence type="ECO:0000256" key="1">
    <source>
        <dbReference type="SAM" id="MobiDB-lite"/>
    </source>
</evidence>
<evidence type="ECO:0000259" key="2">
    <source>
        <dbReference type="Pfam" id="PF13474"/>
    </source>
</evidence>